<dbReference type="CDD" id="cd22755">
    <property type="entry name" value="OTU_CeDUB-like"/>
    <property type="match status" value="1"/>
</dbReference>
<dbReference type="EMBL" id="CACVKT020004556">
    <property type="protein sequence ID" value="CAC5390602.1"/>
    <property type="molecule type" value="Genomic_DNA"/>
</dbReference>
<sequence>MPRRGRKKSYVSKKKDQRDLMRERRIKQTNNKNIISMDNQSATSLNCPTSQSVNSLNCPTNNDQSVNSLNCPINNDQSVNSLNCPINNDQSVNSINCPINNDQSIISLNCPTNNDQSVNSLNCPINNDQNVISLNCPTNNDQSVNSLNCLTNNDQSVNSLNCLTNNDQSINSLNCPYNNESIKSTETIKSKDSTKLKLSIKSESQQSIKSESQQSIKTKMDNESMKTNLNYESVNTNMGYESVNTNMDYEWIKTNMDYEWIKTNMDYEWIKTNMDYESMKTKMDNESMNTNLDNESMRTNLDVESMKSKQSSKSKHNLSNLHDAIQLGTNFNKEHMNSHEFLDKTDSMTVKTENIQLDCNDFSECKQDNDKKLNSHRNRRNIDEDSIEVSKSVFDNWVVQGSFHQGDIRFGIDSGKQCVTNCLSALGHSKLKDLNDWNPMYLDNVLIDGNEIYRNIHGDNTHLLVSDLPGMIDMSGKLLEISRKESITAVVDTSGTIDFSAFGNSLPLDQALQESLIDYDACFICAYDTTLLALKHNQDLLLFDSHARNELGLRTVMIKTNSELSESHKQINTRELKLSEILQTGNKDRHELPKTQENITLNCSISQEIIKFNINESNGIDKINEVHINDVILDDEFDIEILSSAETFYDFIPLHTLLKRQLCKIINIPYKKISKQNSSNSYNIGPPVACKTITGDGNCLFRAISYSLSNRQEYFGNVRRAIVDHLMRNAEVFKSFLQPRFKTVEEHIQTLKMEENNTWGTELEILACTDLLKTDIYTFYNNSWIKYSSSQICSNNNVNDQAIYLQHNGDINHYEVVTAVTQKSISLNGSQSRTRS</sequence>
<gene>
    <name evidence="3" type="ORF">MCOR_25689</name>
</gene>
<dbReference type="Gene3D" id="3.90.70.120">
    <property type="match status" value="1"/>
</dbReference>
<dbReference type="InterPro" id="IPR038765">
    <property type="entry name" value="Papain-like_cys_pep_sf"/>
</dbReference>
<dbReference type="GO" id="GO:0004843">
    <property type="term" value="F:cysteine-type deubiquitinase activity"/>
    <property type="evidence" value="ECO:0007669"/>
    <property type="project" value="TreeGrafter"/>
</dbReference>
<keyword evidence="4" id="KW-1185">Reference proteome</keyword>
<feature type="compositionally biased region" description="Basic residues" evidence="1">
    <location>
        <begin position="1"/>
        <end position="12"/>
    </location>
</feature>
<organism evidence="3 4">
    <name type="scientific">Mytilus coruscus</name>
    <name type="common">Sea mussel</name>
    <dbReference type="NCBI Taxonomy" id="42192"/>
    <lineage>
        <taxon>Eukaryota</taxon>
        <taxon>Metazoa</taxon>
        <taxon>Spiralia</taxon>
        <taxon>Lophotrochozoa</taxon>
        <taxon>Mollusca</taxon>
        <taxon>Bivalvia</taxon>
        <taxon>Autobranchia</taxon>
        <taxon>Pteriomorphia</taxon>
        <taxon>Mytilida</taxon>
        <taxon>Mytiloidea</taxon>
        <taxon>Mytilidae</taxon>
        <taxon>Mytilinae</taxon>
        <taxon>Mytilus</taxon>
    </lineage>
</organism>
<evidence type="ECO:0000259" key="2">
    <source>
        <dbReference type="PROSITE" id="PS50802"/>
    </source>
</evidence>
<feature type="region of interest" description="Disordered" evidence="1">
    <location>
        <begin position="1"/>
        <end position="21"/>
    </location>
</feature>
<feature type="domain" description="OTU" evidence="2">
    <location>
        <begin position="688"/>
        <end position="820"/>
    </location>
</feature>
<dbReference type="SUPFAM" id="SSF54001">
    <property type="entry name" value="Cysteine proteinases"/>
    <property type="match status" value="2"/>
</dbReference>
<dbReference type="Pfam" id="PF02338">
    <property type="entry name" value="OTU"/>
    <property type="match status" value="1"/>
</dbReference>
<reference evidence="3 4" key="1">
    <citation type="submission" date="2020-06" db="EMBL/GenBank/DDBJ databases">
        <authorList>
            <person name="Li R."/>
            <person name="Bekaert M."/>
        </authorList>
    </citation>
    <scope>NUCLEOTIDE SEQUENCE [LARGE SCALE GENOMIC DNA]</scope>
    <source>
        <strain evidence="4">wild</strain>
    </source>
</reference>
<dbReference type="PROSITE" id="PS50802">
    <property type="entry name" value="OTU"/>
    <property type="match status" value="1"/>
</dbReference>
<evidence type="ECO:0000313" key="4">
    <source>
        <dbReference type="Proteomes" id="UP000507470"/>
    </source>
</evidence>
<evidence type="ECO:0000256" key="1">
    <source>
        <dbReference type="SAM" id="MobiDB-lite"/>
    </source>
</evidence>
<dbReference type="OrthoDB" id="6137149at2759"/>
<name>A0A6J8C4C7_MYTCO</name>
<proteinExistence type="predicted"/>
<dbReference type="AlphaFoldDB" id="A0A6J8C4C7"/>
<protein>
    <recommendedName>
        <fullName evidence="2">OTU domain-containing protein</fullName>
    </recommendedName>
</protein>
<dbReference type="GO" id="GO:0016579">
    <property type="term" value="P:protein deubiquitination"/>
    <property type="evidence" value="ECO:0007669"/>
    <property type="project" value="TreeGrafter"/>
</dbReference>
<dbReference type="InterPro" id="IPR003323">
    <property type="entry name" value="OTU_dom"/>
</dbReference>
<dbReference type="InterPro" id="IPR050704">
    <property type="entry name" value="Peptidase_C85-like"/>
</dbReference>
<dbReference type="Proteomes" id="UP000507470">
    <property type="component" value="Unassembled WGS sequence"/>
</dbReference>
<dbReference type="Gene3D" id="3.90.70.80">
    <property type="match status" value="1"/>
</dbReference>
<evidence type="ECO:0000313" key="3">
    <source>
        <dbReference type="EMBL" id="CAC5390602.1"/>
    </source>
</evidence>
<dbReference type="PANTHER" id="PTHR12419">
    <property type="entry name" value="OTU DOMAIN CONTAINING PROTEIN"/>
    <property type="match status" value="1"/>
</dbReference>
<accession>A0A6J8C4C7</accession>